<feature type="repeat" description="ANK" evidence="3">
    <location>
        <begin position="163"/>
        <end position="195"/>
    </location>
</feature>
<keyword evidence="5" id="KW-1185">Reference proteome</keyword>
<keyword evidence="2 3" id="KW-0040">ANK repeat</keyword>
<dbReference type="AlphaFoldDB" id="A0A9W8AAZ7"/>
<evidence type="ECO:0000313" key="4">
    <source>
        <dbReference type="EMBL" id="KAJ1927803.1"/>
    </source>
</evidence>
<dbReference type="PROSITE" id="PS50297">
    <property type="entry name" value="ANK_REP_REGION"/>
    <property type="match status" value="2"/>
</dbReference>
<dbReference type="Pfam" id="PF12796">
    <property type="entry name" value="Ank_2"/>
    <property type="match status" value="1"/>
</dbReference>
<protein>
    <recommendedName>
        <fullName evidence="6">Ankyrin</fullName>
    </recommendedName>
</protein>
<dbReference type="SUPFAM" id="SSF48403">
    <property type="entry name" value="Ankyrin repeat"/>
    <property type="match status" value="1"/>
</dbReference>
<feature type="repeat" description="ANK" evidence="3">
    <location>
        <begin position="130"/>
        <end position="162"/>
    </location>
</feature>
<evidence type="ECO:0008006" key="6">
    <source>
        <dbReference type="Google" id="ProtNLM"/>
    </source>
</evidence>
<dbReference type="GO" id="GO:0004842">
    <property type="term" value="F:ubiquitin-protein transferase activity"/>
    <property type="evidence" value="ECO:0007669"/>
    <property type="project" value="TreeGrafter"/>
</dbReference>
<reference evidence="4" key="1">
    <citation type="submission" date="2022-07" db="EMBL/GenBank/DDBJ databases">
        <title>Phylogenomic reconstructions and comparative analyses of Kickxellomycotina fungi.</title>
        <authorList>
            <person name="Reynolds N.K."/>
            <person name="Stajich J.E."/>
            <person name="Barry K."/>
            <person name="Grigoriev I.V."/>
            <person name="Crous P."/>
            <person name="Smith M.E."/>
        </authorList>
    </citation>
    <scope>NUCLEOTIDE SEQUENCE</scope>
    <source>
        <strain evidence="4">RSA 861</strain>
    </source>
</reference>
<organism evidence="4 5">
    <name type="scientific">Tieghemiomyces parasiticus</name>
    <dbReference type="NCBI Taxonomy" id="78921"/>
    <lineage>
        <taxon>Eukaryota</taxon>
        <taxon>Fungi</taxon>
        <taxon>Fungi incertae sedis</taxon>
        <taxon>Zoopagomycota</taxon>
        <taxon>Kickxellomycotina</taxon>
        <taxon>Dimargaritomycetes</taxon>
        <taxon>Dimargaritales</taxon>
        <taxon>Dimargaritaceae</taxon>
        <taxon>Tieghemiomyces</taxon>
    </lineage>
</organism>
<evidence type="ECO:0000256" key="1">
    <source>
        <dbReference type="ARBA" id="ARBA00022737"/>
    </source>
</evidence>
<dbReference type="Proteomes" id="UP001150569">
    <property type="component" value="Unassembled WGS sequence"/>
</dbReference>
<dbReference type="PANTHER" id="PTHR24171:SF8">
    <property type="entry name" value="BRCA1-ASSOCIATED RING DOMAIN PROTEIN 1"/>
    <property type="match status" value="1"/>
</dbReference>
<dbReference type="PANTHER" id="PTHR24171">
    <property type="entry name" value="ANKYRIN REPEAT DOMAIN-CONTAINING PROTEIN 39-RELATED"/>
    <property type="match status" value="1"/>
</dbReference>
<dbReference type="EMBL" id="JANBPT010000101">
    <property type="protein sequence ID" value="KAJ1927803.1"/>
    <property type="molecule type" value="Genomic_DNA"/>
</dbReference>
<dbReference type="OrthoDB" id="20872at2759"/>
<evidence type="ECO:0000256" key="2">
    <source>
        <dbReference type="ARBA" id="ARBA00023043"/>
    </source>
</evidence>
<dbReference type="SMART" id="SM00248">
    <property type="entry name" value="ANK"/>
    <property type="match status" value="2"/>
</dbReference>
<sequence>MNCDWPRMQKARGPGYIRRKTPAVTQQTTRNSLFQYTVNSLIFTQYTIFITDFFTPSRWSHFANPFPVHTLLTTASLLATDKPDVHQLSFGVRYLLDQGADAKATDDAGWTPLIIAASVGGPDVLKLDRNRNSALQRAVIKGHVSMAMLLLDSGARLSQTDLEGNTALPIACEEGYMEVAQLLLERDANLDAVSKAEKPPLDLAPAAVRTQLERVIKG</sequence>
<dbReference type="InterPro" id="IPR002110">
    <property type="entry name" value="Ankyrin_rpt"/>
</dbReference>
<evidence type="ECO:0000256" key="3">
    <source>
        <dbReference type="PROSITE-ProRule" id="PRU00023"/>
    </source>
</evidence>
<accession>A0A9W8AAZ7</accession>
<keyword evidence="1" id="KW-0677">Repeat</keyword>
<evidence type="ECO:0000313" key="5">
    <source>
        <dbReference type="Proteomes" id="UP001150569"/>
    </source>
</evidence>
<dbReference type="Gene3D" id="1.25.40.20">
    <property type="entry name" value="Ankyrin repeat-containing domain"/>
    <property type="match status" value="2"/>
</dbReference>
<dbReference type="PROSITE" id="PS50088">
    <property type="entry name" value="ANK_REPEAT"/>
    <property type="match status" value="2"/>
</dbReference>
<name>A0A9W8AAZ7_9FUNG</name>
<dbReference type="InterPro" id="IPR036770">
    <property type="entry name" value="Ankyrin_rpt-contain_sf"/>
</dbReference>
<comment type="caution">
    <text evidence="4">The sequence shown here is derived from an EMBL/GenBank/DDBJ whole genome shotgun (WGS) entry which is preliminary data.</text>
</comment>
<gene>
    <name evidence="4" type="ORF">IWQ60_002620</name>
</gene>
<dbReference type="GO" id="GO:0085020">
    <property type="term" value="P:protein K6-linked ubiquitination"/>
    <property type="evidence" value="ECO:0007669"/>
    <property type="project" value="TreeGrafter"/>
</dbReference>
<proteinExistence type="predicted"/>